<dbReference type="Proteomes" id="UP000279089">
    <property type="component" value="Unassembled WGS sequence"/>
</dbReference>
<dbReference type="AlphaFoldDB" id="A0A3N4MKL4"/>
<protein>
    <submittedName>
        <fullName evidence="2">Uncharacterized protein</fullName>
    </submittedName>
</protein>
<dbReference type="EMBL" id="RMBX01000002">
    <property type="protein sequence ID" value="RPD42606.1"/>
    <property type="molecule type" value="Genomic_DNA"/>
</dbReference>
<accession>A0A3N4MKL4</accession>
<name>A0A3N4MKL4_9BACT</name>
<feature type="chain" id="PRO_5018063827" evidence="1">
    <location>
        <begin position="23"/>
        <end position="176"/>
    </location>
</feature>
<organism evidence="2 3">
    <name type="scientific">Chitinophaga barathri</name>
    <dbReference type="NCBI Taxonomy" id="1647451"/>
    <lineage>
        <taxon>Bacteria</taxon>
        <taxon>Pseudomonadati</taxon>
        <taxon>Bacteroidota</taxon>
        <taxon>Chitinophagia</taxon>
        <taxon>Chitinophagales</taxon>
        <taxon>Chitinophagaceae</taxon>
        <taxon>Chitinophaga</taxon>
    </lineage>
</organism>
<evidence type="ECO:0000313" key="2">
    <source>
        <dbReference type="EMBL" id="RPD42606.1"/>
    </source>
</evidence>
<dbReference type="PROSITE" id="PS51257">
    <property type="entry name" value="PROKAR_LIPOPROTEIN"/>
    <property type="match status" value="1"/>
</dbReference>
<dbReference type="OrthoDB" id="116695at2"/>
<gene>
    <name evidence="2" type="ORF">EG028_05405</name>
</gene>
<evidence type="ECO:0000256" key="1">
    <source>
        <dbReference type="SAM" id="SignalP"/>
    </source>
</evidence>
<keyword evidence="1" id="KW-0732">Signal</keyword>
<comment type="caution">
    <text evidence="2">The sequence shown here is derived from an EMBL/GenBank/DDBJ whole genome shotgun (WGS) entry which is preliminary data.</text>
</comment>
<keyword evidence="3" id="KW-1185">Reference proteome</keyword>
<evidence type="ECO:0000313" key="3">
    <source>
        <dbReference type="Proteomes" id="UP000279089"/>
    </source>
</evidence>
<reference evidence="3" key="1">
    <citation type="submission" date="2018-11" db="EMBL/GenBank/DDBJ databases">
        <title>Chitinophaga lutea sp.nov., isolate from arsenic contaminated soil.</title>
        <authorList>
            <person name="Zong Y."/>
        </authorList>
    </citation>
    <scope>NUCLEOTIDE SEQUENCE [LARGE SCALE GENOMIC DNA]</scope>
    <source>
        <strain evidence="3">YLT18</strain>
    </source>
</reference>
<sequence>MSIKAYHMKFHCIILLFPLLFACHTTSKKTAADSSIIEGVKELVPVAPPPSIDRQAAQVQAQDTLFEDGTIPSTWSNAGFDDPEGFKQFLLRFKDWVKNDRKDSVILHVQFPLRQYKTAKSLEQHYDKIFDASLKALVDTQRLDRIFRNYQGAMIGSGQIWFASMPDGYRITAINK</sequence>
<proteinExistence type="predicted"/>
<feature type="signal peptide" evidence="1">
    <location>
        <begin position="1"/>
        <end position="22"/>
    </location>
</feature>